<name>E5R4S9_LEPMJ</name>
<feature type="compositionally biased region" description="Low complexity" evidence="1">
    <location>
        <begin position="54"/>
        <end position="92"/>
    </location>
</feature>
<reference evidence="4" key="1">
    <citation type="journal article" date="2011" name="Nat. Commun.">
        <title>Effector diversification within compartments of the Leptosphaeria maculans genome affected by Repeat-Induced Point mutations.</title>
        <authorList>
            <person name="Rouxel T."/>
            <person name="Grandaubert J."/>
            <person name="Hane J.K."/>
            <person name="Hoede C."/>
            <person name="van de Wouw A.P."/>
            <person name="Couloux A."/>
            <person name="Dominguez V."/>
            <person name="Anthouard V."/>
            <person name="Bally P."/>
            <person name="Bourras S."/>
            <person name="Cozijnsen A.J."/>
            <person name="Ciuffetti L.M."/>
            <person name="Degrave A."/>
            <person name="Dilmaghani A."/>
            <person name="Duret L."/>
            <person name="Fudal I."/>
            <person name="Goodwin S.B."/>
            <person name="Gout L."/>
            <person name="Glaser N."/>
            <person name="Linglin J."/>
            <person name="Kema G.H.J."/>
            <person name="Lapalu N."/>
            <person name="Lawrence C.B."/>
            <person name="May K."/>
            <person name="Meyer M."/>
            <person name="Ollivier B."/>
            <person name="Poulain J."/>
            <person name="Schoch C.L."/>
            <person name="Simon A."/>
            <person name="Spatafora J.W."/>
            <person name="Stachowiak A."/>
            <person name="Turgeon B.G."/>
            <person name="Tyler B.M."/>
            <person name="Vincent D."/>
            <person name="Weissenbach J."/>
            <person name="Amselem J."/>
            <person name="Quesneville H."/>
            <person name="Oliver R.P."/>
            <person name="Wincker P."/>
            <person name="Balesdent M.-H."/>
            <person name="Howlett B.J."/>
        </authorList>
    </citation>
    <scope>NUCLEOTIDE SEQUENCE [LARGE SCALE GENOMIC DNA]</scope>
    <source>
        <strain evidence="4">JN3 / isolate v23.1.3 / race Av1-4-5-6-7-8</strain>
    </source>
</reference>
<dbReference type="SUPFAM" id="SSF56784">
    <property type="entry name" value="HAD-like"/>
    <property type="match status" value="1"/>
</dbReference>
<sequence length="536" mass="58788">MQTLRSIVNIGTPTPSPPRSRTASRSNIHEPRPSDSRPSNDASAEIATLSSEPGTTGTTGTTGTMGASRSDSAASTSASTSTSTATAEAVASGYDEKSPLLSQPAMGPYEDTKPRRRWLYPQRISEGIVAIVGVIVTPFVYTGQCLMSCFYYEEDDRYSFLAPIYHIAQTFTRGRRKKDNARAPSSYNEKQAHRTRGASGAQPQTRKSSRRSLSMASTSTAMTSDSESERPRTRDGDFGSPARHTRSKSNASSGGDEIAPAKRSIRITLQHNEDVLRQRKATKKAQTAKSNAVSPEAAAALKSPTGPVNMPSKQLTRFPRAPQPPRPLVPRRQPSYSASGSSAVGPHQKTLILDLDETLIHSVVNNSRFQTGHMVEVKLQAAVGAGGQIIGPQVPLLYYVHKRPYCDDFLKKVSKWYNLVIFTASVQEYADPVIDWLEVERKYFVGRYYRQHCTLRNGAYIKDLAQIEPDLSKVMILDNSPLSYVFHPDNAIPIEGWISDPTDHDLLHLIPLLEGLQYVTDVRALLALRLGMPASA</sequence>
<evidence type="ECO:0000313" key="3">
    <source>
        <dbReference type="EMBL" id="CBX92202.1"/>
    </source>
</evidence>
<evidence type="ECO:0000256" key="1">
    <source>
        <dbReference type="SAM" id="MobiDB-lite"/>
    </source>
</evidence>
<dbReference type="OrthoDB" id="277011at2759"/>
<dbReference type="FunFam" id="3.40.50.1000:FF:000089">
    <property type="entry name" value="NIF domain protein"/>
    <property type="match status" value="1"/>
</dbReference>
<feature type="region of interest" description="Disordered" evidence="1">
    <location>
        <begin position="1"/>
        <end position="112"/>
    </location>
</feature>
<dbReference type="Pfam" id="PF03031">
    <property type="entry name" value="NIF"/>
    <property type="match status" value="1"/>
</dbReference>
<accession>E5R4S9</accession>
<keyword evidence="4" id="KW-1185">Reference proteome</keyword>
<dbReference type="Gene3D" id="3.40.50.1000">
    <property type="entry name" value="HAD superfamily/HAD-like"/>
    <property type="match status" value="1"/>
</dbReference>
<dbReference type="InterPro" id="IPR004274">
    <property type="entry name" value="FCP1_dom"/>
</dbReference>
<dbReference type="HOGENOM" id="CLU_020262_7_0_1"/>
<dbReference type="InterPro" id="IPR036412">
    <property type="entry name" value="HAD-like_sf"/>
</dbReference>
<feature type="compositionally biased region" description="Low complexity" evidence="1">
    <location>
        <begin position="211"/>
        <end position="225"/>
    </location>
</feature>
<dbReference type="GeneID" id="13284099"/>
<dbReference type="PANTHER" id="PTHR12210">
    <property type="entry name" value="DULLARD PROTEIN PHOSPHATASE"/>
    <property type="match status" value="1"/>
</dbReference>
<dbReference type="Proteomes" id="UP000002668">
    <property type="component" value="Genome"/>
</dbReference>
<proteinExistence type="predicted"/>
<dbReference type="FunCoup" id="E5R4S9">
    <property type="interactions" value="26"/>
</dbReference>
<dbReference type="GO" id="GO:0016791">
    <property type="term" value="F:phosphatase activity"/>
    <property type="evidence" value="ECO:0007669"/>
    <property type="project" value="InterPro"/>
</dbReference>
<dbReference type="InParanoid" id="E5R4S9"/>
<gene>
    <name evidence="3" type="ORF">LEMA_P049080.1</name>
</gene>
<dbReference type="SMART" id="SM00577">
    <property type="entry name" value="CPDc"/>
    <property type="match status" value="1"/>
</dbReference>
<protein>
    <recommendedName>
        <fullName evidence="2">FCP1 homology domain-containing protein</fullName>
    </recommendedName>
</protein>
<dbReference type="eggNOG" id="KOG1605">
    <property type="taxonomic scope" value="Eukaryota"/>
</dbReference>
<dbReference type="STRING" id="985895.E5R4S9"/>
<feature type="region of interest" description="Disordered" evidence="1">
    <location>
        <begin position="279"/>
        <end position="343"/>
    </location>
</feature>
<dbReference type="InterPro" id="IPR011948">
    <property type="entry name" value="Dullard_phosphatase"/>
</dbReference>
<dbReference type="NCBIfam" id="TIGR02251">
    <property type="entry name" value="HIF-SF_euk"/>
    <property type="match status" value="1"/>
</dbReference>
<dbReference type="VEuPathDB" id="FungiDB:LEMA_P049080.1"/>
<dbReference type="AlphaFoldDB" id="E5R4S9"/>
<dbReference type="CDD" id="cd07521">
    <property type="entry name" value="HAD_FCP1-like"/>
    <property type="match status" value="1"/>
</dbReference>
<evidence type="ECO:0000259" key="2">
    <source>
        <dbReference type="PROSITE" id="PS50969"/>
    </source>
</evidence>
<dbReference type="PROSITE" id="PS50969">
    <property type="entry name" value="FCP1"/>
    <property type="match status" value="1"/>
</dbReference>
<organism evidence="4">
    <name type="scientific">Leptosphaeria maculans (strain JN3 / isolate v23.1.3 / race Av1-4-5-6-7-8)</name>
    <name type="common">Blackleg fungus</name>
    <name type="synonym">Phoma lingam</name>
    <dbReference type="NCBI Taxonomy" id="985895"/>
    <lineage>
        <taxon>Eukaryota</taxon>
        <taxon>Fungi</taxon>
        <taxon>Dikarya</taxon>
        <taxon>Ascomycota</taxon>
        <taxon>Pezizomycotina</taxon>
        <taxon>Dothideomycetes</taxon>
        <taxon>Pleosporomycetidae</taxon>
        <taxon>Pleosporales</taxon>
        <taxon>Pleosporineae</taxon>
        <taxon>Leptosphaeriaceae</taxon>
        <taxon>Plenodomus</taxon>
        <taxon>Plenodomus lingam/Leptosphaeria maculans species complex</taxon>
    </lineage>
</organism>
<evidence type="ECO:0000313" key="4">
    <source>
        <dbReference type="Proteomes" id="UP000002668"/>
    </source>
</evidence>
<feature type="compositionally biased region" description="Polar residues" evidence="1">
    <location>
        <begin position="36"/>
        <end position="53"/>
    </location>
</feature>
<dbReference type="InterPro" id="IPR023214">
    <property type="entry name" value="HAD_sf"/>
</dbReference>
<dbReference type="EMBL" id="FP929083">
    <property type="protein sequence ID" value="CBX92202.1"/>
    <property type="molecule type" value="Genomic_DNA"/>
</dbReference>
<feature type="compositionally biased region" description="Basic and acidic residues" evidence="1">
    <location>
        <begin position="227"/>
        <end position="237"/>
    </location>
</feature>
<feature type="domain" description="FCP1 homology" evidence="2">
    <location>
        <begin position="344"/>
        <end position="516"/>
    </location>
</feature>
<feature type="compositionally biased region" description="Polar residues" evidence="1">
    <location>
        <begin position="1"/>
        <end position="11"/>
    </location>
</feature>
<dbReference type="OMA" id="CFRYEED"/>
<dbReference type="InterPro" id="IPR050365">
    <property type="entry name" value="TIM50"/>
</dbReference>
<feature type="region of interest" description="Disordered" evidence="1">
    <location>
        <begin position="173"/>
        <end position="267"/>
    </location>
</feature>